<gene>
    <name evidence="1" type="ORF">A2519_11120</name>
</gene>
<evidence type="ECO:0000313" key="1">
    <source>
        <dbReference type="EMBL" id="OGK07441.1"/>
    </source>
</evidence>
<reference evidence="1 2" key="1">
    <citation type="journal article" date="2016" name="Nat. Commun.">
        <title>Thousands of microbial genomes shed light on interconnected biogeochemical processes in an aquifer system.</title>
        <authorList>
            <person name="Anantharaman K."/>
            <person name="Brown C.T."/>
            <person name="Hug L.A."/>
            <person name="Sharon I."/>
            <person name="Castelle C.J."/>
            <person name="Probst A.J."/>
            <person name="Thomas B.C."/>
            <person name="Singh A."/>
            <person name="Wilkins M.J."/>
            <person name="Karaoz U."/>
            <person name="Brodie E.L."/>
            <person name="Williams K.H."/>
            <person name="Hubbard S.S."/>
            <person name="Banfield J.F."/>
        </authorList>
    </citation>
    <scope>NUCLEOTIDE SEQUENCE [LARGE SCALE GENOMIC DNA]</scope>
</reference>
<comment type="caution">
    <text evidence="1">The sequence shown here is derived from an EMBL/GenBank/DDBJ whole genome shotgun (WGS) entry which is preliminary data.</text>
</comment>
<evidence type="ECO:0000313" key="2">
    <source>
        <dbReference type="Proteomes" id="UP000179243"/>
    </source>
</evidence>
<organism evidence="1 2">
    <name type="scientific">Candidatus Raymondbacteria bacterium RIFOXYD12_FULL_49_13</name>
    <dbReference type="NCBI Taxonomy" id="1817890"/>
    <lineage>
        <taxon>Bacteria</taxon>
        <taxon>Raymondiibacteriota</taxon>
    </lineage>
</organism>
<name>A0A1F7FLJ7_UNCRA</name>
<protein>
    <submittedName>
        <fullName evidence="1">Uncharacterized protein</fullName>
    </submittedName>
</protein>
<dbReference type="EMBL" id="MFYX01000007">
    <property type="protein sequence ID" value="OGK07441.1"/>
    <property type="molecule type" value="Genomic_DNA"/>
</dbReference>
<accession>A0A1F7FLJ7</accession>
<proteinExistence type="predicted"/>
<dbReference type="Proteomes" id="UP000179243">
    <property type="component" value="Unassembled WGS sequence"/>
</dbReference>
<dbReference type="AlphaFoldDB" id="A0A1F7FLJ7"/>
<sequence length="77" mass="8380">MPEKRKNTIPKSLIPFMNIPLQAMELTPFIPSLSKGGVGGVFQCSKMRKNTIPKVINSIYEHPVAGTGTLPPFSPSL</sequence>